<dbReference type="GO" id="GO:0045569">
    <property type="term" value="F:TRAIL binding"/>
    <property type="evidence" value="ECO:0007669"/>
    <property type="project" value="InterPro"/>
</dbReference>
<evidence type="ECO:0000256" key="10">
    <source>
        <dbReference type="ARBA" id="ARBA00023180"/>
    </source>
</evidence>
<evidence type="ECO:0000256" key="2">
    <source>
        <dbReference type="ARBA" id="ARBA00022692"/>
    </source>
</evidence>
<dbReference type="PROSITE" id="PS50050">
    <property type="entry name" value="TNFR_NGFR_2"/>
    <property type="match status" value="2"/>
</dbReference>
<dbReference type="EMBL" id="ABDC03023715">
    <property type="status" value="NOT_ANNOTATED_CDS"/>
    <property type="molecule type" value="Genomic_DNA"/>
</dbReference>
<feature type="disulfide bond" evidence="11">
    <location>
        <begin position="118"/>
        <end position="131"/>
    </location>
</feature>
<dbReference type="Pfam" id="PF00531">
    <property type="entry name" value="Death"/>
    <property type="match status" value="1"/>
</dbReference>
<evidence type="ECO:0000256" key="4">
    <source>
        <dbReference type="ARBA" id="ARBA00022729"/>
    </source>
</evidence>
<keyword evidence="5" id="KW-0677">Repeat</keyword>
<dbReference type="SMART" id="SM00208">
    <property type="entry name" value="TNFR"/>
    <property type="match status" value="2"/>
</dbReference>
<evidence type="ECO:0000313" key="15">
    <source>
        <dbReference type="Ensembl" id="ENSMICP00000047943.1"/>
    </source>
</evidence>
<dbReference type="GO" id="GO:0005886">
    <property type="term" value="C:plasma membrane"/>
    <property type="evidence" value="ECO:0007669"/>
    <property type="project" value="TreeGrafter"/>
</dbReference>
<dbReference type="SUPFAM" id="SSF47986">
    <property type="entry name" value="DEATH domain"/>
    <property type="match status" value="1"/>
</dbReference>
<accession>A0A8C6EK85</accession>
<reference evidence="15" key="1">
    <citation type="submission" date="2007-07" db="EMBL/GenBank/DDBJ databases">
        <authorList>
            <consortium name="The Genome Sequencing Platform"/>
            <consortium name="The Genome Assembly Team"/>
            <person name="Lindblad-Toh K."/>
            <person name="DiPalma F."/>
            <person name="Gnerre S."/>
            <person name="Clamp M."/>
            <person name="Lander E.S."/>
        </authorList>
    </citation>
    <scope>NUCLEOTIDE SEQUENCE [LARGE SCALE GENOMIC DNA]</scope>
</reference>
<dbReference type="PANTHER" id="PTHR46330:SF1">
    <property type="entry name" value="TUMOR NECROSIS FACTOR RECEPTOR SUPERFAMILY MEMBER 10B"/>
    <property type="match status" value="1"/>
</dbReference>
<dbReference type="InterPro" id="IPR000488">
    <property type="entry name" value="Death_dom"/>
</dbReference>
<dbReference type="Ensembl" id="ENSMICT00000062281.1">
    <property type="protein sequence ID" value="ENSMICP00000050291.1"/>
    <property type="gene ID" value="ENSMICG00000043513.1"/>
</dbReference>
<dbReference type="Ensembl" id="ENSMICT00000065321.1">
    <property type="protein sequence ID" value="ENSMICP00000047943.1"/>
    <property type="gene ID" value="ENSMICG00000043513.1"/>
</dbReference>
<dbReference type="InterPro" id="IPR020465">
    <property type="entry name" value="TNFR_10"/>
</dbReference>
<dbReference type="SMART" id="SM00005">
    <property type="entry name" value="DEATH"/>
    <property type="match status" value="1"/>
</dbReference>
<evidence type="ECO:0000256" key="3">
    <source>
        <dbReference type="ARBA" id="ARBA00022703"/>
    </source>
</evidence>
<protein>
    <submittedName>
        <fullName evidence="15">Uncharacterized protein</fullName>
    </submittedName>
</protein>
<dbReference type="CDD" id="cd10580">
    <property type="entry name" value="TNFRSF10"/>
    <property type="match status" value="1"/>
</dbReference>
<keyword evidence="16" id="KW-1185">Reference proteome</keyword>
<keyword evidence="2 12" id="KW-0812">Transmembrane</keyword>
<dbReference type="GO" id="GO:0009986">
    <property type="term" value="C:cell surface"/>
    <property type="evidence" value="ECO:0007669"/>
    <property type="project" value="TreeGrafter"/>
</dbReference>
<feature type="domain" description="Death" evidence="13">
    <location>
        <begin position="367"/>
        <end position="436"/>
    </location>
</feature>
<dbReference type="GeneTree" id="ENSGT00940000162957"/>
<keyword evidence="9" id="KW-0675">Receptor</keyword>
<dbReference type="EMBL" id="ABDC03023717">
    <property type="status" value="NOT_ANNOTATED_CDS"/>
    <property type="molecule type" value="Genomic_DNA"/>
</dbReference>
<feature type="disulfide bond" evidence="11">
    <location>
        <begin position="162"/>
        <end position="180"/>
    </location>
</feature>
<evidence type="ECO:0000259" key="13">
    <source>
        <dbReference type="PROSITE" id="PS50017"/>
    </source>
</evidence>
<evidence type="ECO:0000256" key="1">
    <source>
        <dbReference type="ARBA" id="ARBA00004479"/>
    </source>
</evidence>
<reference evidence="15" key="3">
    <citation type="submission" date="2025-05" db="UniProtKB">
        <authorList>
            <consortium name="Ensembl"/>
        </authorList>
    </citation>
    <scope>IDENTIFICATION</scope>
</reference>
<evidence type="ECO:0000256" key="9">
    <source>
        <dbReference type="ARBA" id="ARBA00023170"/>
    </source>
</evidence>
<feature type="domain" description="TNFR-Cys" evidence="14">
    <location>
        <begin position="140"/>
        <end position="180"/>
    </location>
</feature>
<dbReference type="SUPFAM" id="SSF57586">
    <property type="entry name" value="TNF receptor-like"/>
    <property type="match status" value="3"/>
</dbReference>
<evidence type="ECO:0000256" key="12">
    <source>
        <dbReference type="SAM" id="Phobius"/>
    </source>
</evidence>
<dbReference type="InterPro" id="IPR001368">
    <property type="entry name" value="TNFR/NGFR_Cys_rich_reg"/>
</dbReference>
<dbReference type="Gene3D" id="2.10.50.10">
    <property type="entry name" value="Tumor Necrosis Factor Receptor, subunit A, domain 2"/>
    <property type="match status" value="3"/>
</dbReference>
<dbReference type="FunFam" id="2.10.50.10:FF:000004">
    <property type="entry name" value="Tumor necrosis factor receptor superfamily member 6"/>
    <property type="match status" value="1"/>
</dbReference>
<keyword evidence="4" id="KW-0732">Signal</keyword>
<dbReference type="PROSITE" id="PS50017">
    <property type="entry name" value="DEATH_DOMAIN"/>
    <property type="match status" value="1"/>
</dbReference>
<evidence type="ECO:0000256" key="8">
    <source>
        <dbReference type="ARBA" id="ARBA00023157"/>
    </source>
</evidence>
<feature type="repeat" description="TNFR-Cys" evidence="11">
    <location>
        <begin position="98"/>
        <end position="139"/>
    </location>
</feature>
<evidence type="ECO:0000313" key="16">
    <source>
        <dbReference type="Proteomes" id="UP000694394"/>
    </source>
</evidence>
<sequence length="454" mass="49769">MGQQKQSSPAGSGALAGCAPDSRLARGARPGLQVPETLMFPVFVIVGVLPSVLADSATTKQYRVPQLTPAPQRWRHSPEDGLCPPGTHMSEDGRDCPSCIYGVDYTTHRNALPSCLLCSICNSDEEESSPCTMTANRECQCKAGTFRGEDSPEFCQKCRTRCPDGMVENRTCTPWSDLVCVPKGSDISLILIVILIVLAVIILGALLYCWCTRTGGYKNPKSMARFFCCGRSPRGPGAEDNARNEMLSNRDSYSSIDSQQKMEIEEPEVLAGVTVTSPGQSERLLNFQNDACPENDKLLVAQPAGCQAELEPRIPDSNPGCPHSLFPGQAGAEGSHRQRLLVPANGADPTDALRQSFDYFTHVPFHSWNRFMRRLRLTELDMEMARVSASCPEETLHEMLMRWLRMMGRKASVNTLLEALGSLGEKHARETIEAHLVNSGQFIYLEDEAGPALS</sequence>
<evidence type="ECO:0000256" key="7">
    <source>
        <dbReference type="ARBA" id="ARBA00023136"/>
    </source>
</evidence>
<dbReference type="PANTHER" id="PTHR46330">
    <property type="entry name" value="TUMOR NECROSIS FACTOR RECEPTOR SUPERFAMILY MEMBER 10B"/>
    <property type="match status" value="1"/>
</dbReference>
<keyword evidence="3" id="KW-0053">Apoptosis</keyword>
<dbReference type="InterPro" id="IPR052491">
    <property type="entry name" value="TNFRSF10"/>
</dbReference>
<proteinExistence type="predicted"/>
<dbReference type="InterPro" id="IPR011029">
    <property type="entry name" value="DEATH-like_dom_sf"/>
</dbReference>
<comment type="subcellular location">
    <subcellularLocation>
        <location evidence="1">Membrane</location>
        <topology evidence="1">Single-pass type I membrane protein</topology>
    </subcellularLocation>
</comment>
<dbReference type="EMBL" id="ABDC03023716">
    <property type="status" value="NOT_ANNOTATED_CDS"/>
    <property type="molecule type" value="Genomic_DNA"/>
</dbReference>
<gene>
    <name evidence="15" type="primary">LOC105857162</name>
</gene>
<evidence type="ECO:0000256" key="5">
    <source>
        <dbReference type="ARBA" id="ARBA00022737"/>
    </source>
</evidence>
<evidence type="ECO:0000256" key="6">
    <source>
        <dbReference type="ARBA" id="ARBA00022989"/>
    </source>
</evidence>
<dbReference type="Gene3D" id="1.10.533.10">
    <property type="entry name" value="Death Domain, Fas"/>
    <property type="match status" value="1"/>
</dbReference>
<feature type="repeat" description="TNFR-Cys" evidence="11">
    <location>
        <begin position="140"/>
        <end position="180"/>
    </location>
</feature>
<dbReference type="CDD" id="cd08315">
    <property type="entry name" value="Death_TRAILR_DR4_DR5"/>
    <property type="match status" value="1"/>
</dbReference>
<dbReference type="EMBL" id="ABDC03023713">
    <property type="status" value="NOT_ANNOTATED_CDS"/>
    <property type="molecule type" value="Genomic_DNA"/>
</dbReference>
<evidence type="ECO:0000259" key="14">
    <source>
        <dbReference type="PROSITE" id="PS50050"/>
    </source>
</evidence>
<dbReference type="InterPro" id="IPR034024">
    <property type="entry name" value="TNFRSF10_N"/>
</dbReference>
<keyword evidence="7 12" id="KW-0472">Membrane</keyword>
<feature type="disulfide bond" evidence="11">
    <location>
        <begin position="121"/>
        <end position="139"/>
    </location>
</feature>
<dbReference type="AlphaFoldDB" id="A0A8C6EK85"/>
<dbReference type="PRINTS" id="PR01956">
    <property type="entry name" value="TNFACTORR10"/>
</dbReference>
<keyword evidence="8 11" id="KW-1015">Disulfide bond</keyword>
<feature type="transmembrane region" description="Helical" evidence="12">
    <location>
        <begin position="187"/>
        <end position="211"/>
    </location>
</feature>
<dbReference type="GO" id="GO:0043065">
    <property type="term" value="P:positive regulation of apoptotic process"/>
    <property type="evidence" value="ECO:0007669"/>
    <property type="project" value="TreeGrafter"/>
</dbReference>
<reference evidence="15" key="2">
    <citation type="submission" date="2016-12" db="EMBL/GenBank/DDBJ databases">
        <title>Mouse lemur reference genome and diversity panel.</title>
        <authorList>
            <person name="Harris R."/>
            <person name="Larsen P."/>
            <person name="Liu Y."/>
            <person name="Hughes D.S."/>
            <person name="Murali S."/>
            <person name="Raveendran M."/>
            <person name="Korchina V."/>
            <person name="Wang M."/>
            <person name="Jhangiani S."/>
            <person name="Bandaranaike D."/>
            <person name="Bellair M."/>
            <person name="Blankenburg K."/>
            <person name="Chao H."/>
            <person name="Dahdouli M."/>
            <person name="Dinh H."/>
            <person name="Doddapaneni H."/>
            <person name="English A."/>
            <person name="Firestine M."/>
            <person name="Gnanaolivu R."/>
            <person name="Gross S."/>
            <person name="Hernandez B."/>
            <person name="Javaid M."/>
            <person name="Jayaseelan J."/>
            <person name="Jones J."/>
            <person name="Khan Z."/>
            <person name="Kovar C."/>
            <person name="Kurapati P."/>
            <person name="Le B."/>
            <person name="Lee S."/>
            <person name="Li M."/>
            <person name="Mathew T."/>
            <person name="Narasimhan A."/>
            <person name="Ngo D."/>
            <person name="Nguyen L."/>
            <person name="Okwuonu G."/>
            <person name="Ongeri F."/>
            <person name="Osuji N."/>
            <person name="Pu L.-L."/>
            <person name="Puazo M."/>
            <person name="Quiroz J."/>
            <person name="Raj R."/>
            <person name="Rajbhandari K."/>
            <person name="Reid J.G."/>
            <person name="Santibanez J."/>
            <person name="Sexton D."/>
            <person name="Skinner E."/>
            <person name="Vee V."/>
            <person name="Weissenberger G."/>
            <person name="Wu Y."/>
            <person name="Xin Y."/>
            <person name="Han Y."/>
            <person name="Campbell C."/>
            <person name="Brown A."/>
            <person name="Sullivan B."/>
            <person name="Shelton J."/>
            <person name="Brown S."/>
            <person name="Dudchenko O."/>
            <person name="Machol I."/>
            <person name="Durand N."/>
            <person name="Shamim M."/>
            <person name="Lieberman A."/>
            <person name="Muzny D.M."/>
            <person name="Richards S."/>
            <person name="Yoder A."/>
            <person name="Worley K.C."/>
            <person name="Rogers J."/>
            <person name="Gibbs R.A."/>
        </authorList>
    </citation>
    <scope>NUCLEOTIDE SEQUENCE [LARGE SCALE GENOMIC DNA]</scope>
</reference>
<evidence type="ECO:0000256" key="11">
    <source>
        <dbReference type="PROSITE-ProRule" id="PRU00206"/>
    </source>
</evidence>
<dbReference type="FunFam" id="2.10.50.10:FF:000016">
    <property type="entry name" value="Tumor necrosis factor receptor superfamily member 10B"/>
    <property type="match status" value="1"/>
</dbReference>
<dbReference type="GO" id="GO:0036462">
    <property type="term" value="P:TRAIL-activated apoptotic signaling pathway"/>
    <property type="evidence" value="ECO:0007669"/>
    <property type="project" value="TreeGrafter"/>
</dbReference>
<keyword evidence="6 12" id="KW-1133">Transmembrane helix</keyword>
<name>A0A8C6EK85_MICMU</name>
<dbReference type="PROSITE" id="PS51257">
    <property type="entry name" value="PROKAR_LIPOPROTEIN"/>
    <property type="match status" value="1"/>
</dbReference>
<dbReference type="GO" id="GO:0004888">
    <property type="term" value="F:transmembrane signaling receptor activity"/>
    <property type="evidence" value="ECO:0007669"/>
    <property type="project" value="UniProtKB-ARBA"/>
</dbReference>
<organism evidence="15 16">
    <name type="scientific">Microcebus murinus</name>
    <name type="common">Gray mouse lemur</name>
    <name type="synonym">Lemur murinus</name>
    <dbReference type="NCBI Taxonomy" id="30608"/>
    <lineage>
        <taxon>Eukaryota</taxon>
        <taxon>Metazoa</taxon>
        <taxon>Chordata</taxon>
        <taxon>Craniata</taxon>
        <taxon>Vertebrata</taxon>
        <taxon>Euteleostomi</taxon>
        <taxon>Mammalia</taxon>
        <taxon>Eutheria</taxon>
        <taxon>Euarchontoglires</taxon>
        <taxon>Primates</taxon>
        <taxon>Strepsirrhini</taxon>
        <taxon>Lemuriformes</taxon>
        <taxon>Cheirogaleidae</taxon>
        <taxon>Microcebus</taxon>
    </lineage>
</organism>
<dbReference type="Proteomes" id="UP000694394">
    <property type="component" value="Chromosome 20"/>
</dbReference>
<dbReference type="Pfam" id="PF00020">
    <property type="entry name" value="TNFR_c6"/>
    <property type="match status" value="2"/>
</dbReference>
<feature type="domain" description="TNFR-Cys" evidence="14">
    <location>
        <begin position="98"/>
        <end position="139"/>
    </location>
</feature>
<dbReference type="InterPro" id="IPR034029">
    <property type="entry name" value="TNFRSF10A/B_death"/>
</dbReference>
<keyword evidence="10" id="KW-0325">Glycoprotein</keyword>
<dbReference type="EMBL" id="ABDC03023714">
    <property type="status" value="NOT_ANNOTATED_CDS"/>
    <property type="molecule type" value="Genomic_DNA"/>
</dbReference>
<comment type="caution">
    <text evidence="11">Lacks conserved residue(s) required for the propagation of feature annotation.</text>
</comment>